<proteinExistence type="predicted"/>
<name>A0AAN8E8S3_9EURO</name>
<gene>
    <name evidence="2" type="ORF">OHC33_010613</name>
</gene>
<evidence type="ECO:0000256" key="1">
    <source>
        <dbReference type="SAM" id="MobiDB-lite"/>
    </source>
</evidence>
<sequence>MDQRSRSRRIVPEPEGIVVYEQKKPLYDSVRRALLIAAHEEAPSARRETTVRVDCYAARAERYNRCLGAGVQASGKLNQSISPRRQAHAHYDPPGDGPPSNPPRMDVSRSSVHDPMTQRQPFFHLSLRNPDMCPKPLPMRQRSA</sequence>
<accession>A0AAN8E8S3</accession>
<protein>
    <submittedName>
        <fullName evidence="2">Uncharacterized protein</fullName>
    </submittedName>
</protein>
<evidence type="ECO:0000313" key="2">
    <source>
        <dbReference type="EMBL" id="KAK5948303.1"/>
    </source>
</evidence>
<organism evidence="2 3">
    <name type="scientific">Knufia fluminis</name>
    <dbReference type="NCBI Taxonomy" id="191047"/>
    <lineage>
        <taxon>Eukaryota</taxon>
        <taxon>Fungi</taxon>
        <taxon>Dikarya</taxon>
        <taxon>Ascomycota</taxon>
        <taxon>Pezizomycotina</taxon>
        <taxon>Eurotiomycetes</taxon>
        <taxon>Chaetothyriomycetidae</taxon>
        <taxon>Chaetothyriales</taxon>
        <taxon>Trichomeriaceae</taxon>
        <taxon>Knufia</taxon>
    </lineage>
</organism>
<dbReference type="Proteomes" id="UP001316803">
    <property type="component" value="Unassembled WGS sequence"/>
</dbReference>
<evidence type="ECO:0000313" key="3">
    <source>
        <dbReference type="Proteomes" id="UP001316803"/>
    </source>
</evidence>
<keyword evidence="3" id="KW-1185">Reference proteome</keyword>
<comment type="caution">
    <text evidence="2">The sequence shown here is derived from an EMBL/GenBank/DDBJ whole genome shotgun (WGS) entry which is preliminary data.</text>
</comment>
<dbReference type="EMBL" id="JAKLMC020000049">
    <property type="protein sequence ID" value="KAK5948303.1"/>
    <property type="molecule type" value="Genomic_DNA"/>
</dbReference>
<dbReference type="AlphaFoldDB" id="A0AAN8E8S3"/>
<feature type="region of interest" description="Disordered" evidence="1">
    <location>
        <begin position="68"/>
        <end position="144"/>
    </location>
</feature>
<reference evidence="2 3" key="1">
    <citation type="submission" date="2022-12" db="EMBL/GenBank/DDBJ databases">
        <title>Genomic features and morphological characterization of a novel Knufia sp. strain isolated from spacecraft assembly facility.</title>
        <authorList>
            <person name="Teixeira M."/>
            <person name="Chander A.M."/>
            <person name="Stajich J.E."/>
            <person name="Venkateswaran K."/>
        </authorList>
    </citation>
    <scope>NUCLEOTIDE SEQUENCE [LARGE SCALE GENOMIC DNA]</scope>
    <source>
        <strain evidence="2 3">FJI-L2-BK-P2</strain>
    </source>
</reference>